<dbReference type="SUPFAM" id="SSF47598">
    <property type="entry name" value="Ribbon-helix-helix"/>
    <property type="match status" value="1"/>
</dbReference>
<organism evidence="2">
    <name type="scientific">Muribaculaceae bacterium Z82</name>
    <dbReference type="NCBI Taxonomy" id="2304548"/>
    <lineage>
        <taxon>Bacteria</taxon>
        <taxon>Pseudomonadati</taxon>
        <taxon>Bacteroidota</taxon>
        <taxon>Bacteroidia</taxon>
        <taxon>Bacteroidales</taxon>
        <taxon>Muribaculaceae</taxon>
    </lineage>
</organism>
<feature type="region of interest" description="Disordered" evidence="1">
    <location>
        <begin position="1"/>
        <end position="50"/>
    </location>
</feature>
<gene>
    <name evidence="2" type="ORF">D1639_03425</name>
</gene>
<protein>
    <submittedName>
        <fullName evidence="2">Uncharacterized protein</fullName>
    </submittedName>
</protein>
<dbReference type="EMBL" id="QWKH01000014">
    <property type="protein sequence ID" value="NBI34096.1"/>
    <property type="molecule type" value="Genomic_DNA"/>
</dbReference>
<dbReference type="InterPro" id="IPR010985">
    <property type="entry name" value="Ribbon_hlx_hlx"/>
</dbReference>
<proteinExistence type="predicted"/>
<name>A0A7C9JDA4_9BACT</name>
<dbReference type="GO" id="GO:0006355">
    <property type="term" value="P:regulation of DNA-templated transcription"/>
    <property type="evidence" value="ECO:0007669"/>
    <property type="project" value="InterPro"/>
</dbReference>
<evidence type="ECO:0000256" key="1">
    <source>
        <dbReference type="SAM" id="MobiDB-lite"/>
    </source>
</evidence>
<reference evidence="2" key="1">
    <citation type="submission" date="2018-08" db="EMBL/GenBank/DDBJ databases">
        <title>Murine metabolic-syndrome-specific gut microbial biobank.</title>
        <authorList>
            <person name="Liu C."/>
        </authorList>
    </citation>
    <scope>NUCLEOTIDE SEQUENCE [LARGE SCALE GENOMIC DNA]</scope>
    <source>
        <strain evidence="2">Z82</strain>
    </source>
</reference>
<dbReference type="AlphaFoldDB" id="A0A7C9JDA4"/>
<accession>A0A7C9JDA4</accession>
<comment type="caution">
    <text evidence="2">The sequence shown here is derived from an EMBL/GenBank/DDBJ whole genome shotgun (WGS) entry which is preliminary data.</text>
</comment>
<sequence length="93" mass="10281">MAIKKPAVRPPKTRAPEDIPQTLMGNNADLEAPKARKKPGPKPKDGEPMVTISLTLPASVKDMVLEEAERQDRSVSSIVRMAIKRYFSEEAPK</sequence>
<evidence type="ECO:0000313" key="2">
    <source>
        <dbReference type="EMBL" id="NBI34096.1"/>
    </source>
</evidence>